<evidence type="ECO:0000256" key="7">
    <source>
        <dbReference type="ARBA" id="ARBA00023136"/>
    </source>
</evidence>
<name>A0ABM9D411_9BACT</name>
<dbReference type="PRINTS" id="PR01009">
    <property type="entry name" value="FLGMRINGFLIF"/>
</dbReference>
<feature type="domain" description="Flagellar M-ring N-terminal" evidence="12">
    <location>
        <begin position="42"/>
        <end position="216"/>
    </location>
</feature>
<keyword evidence="14" id="KW-0966">Cell projection</keyword>
<feature type="transmembrane region" description="Helical" evidence="11">
    <location>
        <begin position="447"/>
        <end position="465"/>
    </location>
</feature>
<comment type="similarity">
    <text evidence="3 9">Belongs to the FliF family.</text>
</comment>
<proteinExistence type="inferred from homology"/>
<dbReference type="InterPro" id="IPR043427">
    <property type="entry name" value="YscJ/FliF"/>
</dbReference>
<evidence type="ECO:0000256" key="6">
    <source>
        <dbReference type="ARBA" id="ARBA00022989"/>
    </source>
</evidence>
<evidence type="ECO:0000259" key="12">
    <source>
        <dbReference type="Pfam" id="PF01514"/>
    </source>
</evidence>
<dbReference type="Proteomes" id="UP001295463">
    <property type="component" value="Chromosome"/>
</dbReference>
<dbReference type="EMBL" id="OW150024">
    <property type="protein sequence ID" value="CAH2029986.1"/>
    <property type="molecule type" value="Genomic_DNA"/>
</dbReference>
<dbReference type="InterPro" id="IPR045851">
    <property type="entry name" value="AMP-bd_C_sf"/>
</dbReference>
<keyword evidence="4" id="KW-1003">Cell membrane</keyword>
<dbReference type="InterPro" id="IPR000067">
    <property type="entry name" value="FlgMring_FliF"/>
</dbReference>
<comment type="function">
    <text evidence="9">The M ring may be actively involved in energy transduction.</text>
</comment>
<evidence type="ECO:0000259" key="13">
    <source>
        <dbReference type="Pfam" id="PF08345"/>
    </source>
</evidence>
<dbReference type="InterPro" id="IPR006182">
    <property type="entry name" value="FliF_N_dom"/>
</dbReference>
<dbReference type="InterPro" id="IPR013556">
    <property type="entry name" value="Flag_M-ring_C"/>
</dbReference>
<dbReference type="Pfam" id="PF08345">
    <property type="entry name" value="YscJ_FliF_C"/>
    <property type="match status" value="1"/>
</dbReference>
<keyword evidence="14" id="KW-0969">Cilium</keyword>
<organism evidence="14 15">
    <name type="scientific">Trichlorobacter ammonificans</name>
    <dbReference type="NCBI Taxonomy" id="2916410"/>
    <lineage>
        <taxon>Bacteria</taxon>
        <taxon>Pseudomonadati</taxon>
        <taxon>Thermodesulfobacteriota</taxon>
        <taxon>Desulfuromonadia</taxon>
        <taxon>Geobacterales</taxon>
        <taxon>Geobacteraceae</taxon>
        <taxon>Trichlorobacter</taxon>
    </lineage>
</organism>
<evidence type="ECO:0000256" key="8">
    <source>
        <dbReference type="ARBA" id="ARBA00023143"/>
    </source>
</evidence>
<protein>
    <recommendedName>
        <fullName evidence="9">Flagellar M-ring protein</fullName>
    </recommendedName>
</protein>
<evidence type="ECO:0000256" key="2">
    <source>
        <dbReference type="ARBA" id="ARBA00004651"/>
    </source>
</evidence>
<evidence type="ECO:0000256" key="5">
    <source>
        <dbReference type="ARBA" id="ARBA00022692"/>
    </source>
</evidence>
<evidence type="ECO:0000256" key="3">
    <source>
        <dbReference type="ARBA" id="ARBA00007971"/>
    </source>
</evidence>
<accession>A0ABM9D411</accession>
<keyword evidence="7 11" id="KW-0472">Membrane</keyword>
<comment type="subcellular location">
    <subcellularLocation>
        <location evidence="1 9">Bacterial flagellum basal body</location>
    </subcellularLocation>
    <subcellularLocation>
        <location evidence="2">Cell membrane</location>
        <topology evidence="2">Multi-pass membrane protein</topology>
    </subcellularLocation>
</comment>
<keyword evidence="6 11" id="KW-1133">Transmembrane helix</keyword>
<gene>
    <name evidence="14" type="ORF">GEAMG1_0164</name>
</gene>
<dbReference type="PANTHER" id="PTHR30046:SF0">
    <property type="entry name" value="FLAGELLAR M-RING PROTEIN"/>
    <property type="match status" value="1"/>
</dbReference>
<evidence type="ECO:0000313" key="15">
    <source>
        <dbReference type="Proteomes" id="UP001295463"/>
    </source>
</evidence>
<dbReference type="Pfam" id="PF01514">
    <property type="entry name" value="YscJ_FliF"/>
    <property type="match status" value="1"/>
</dbReference>
<feature type="domain" description="Flagellar M-ring C-terminal" evidence="13">
    <location>
        <begin position="252"/>
        <end position="419"/>
    </location>
</feature>
<keyword evidence="5 11" id="KW-0812">Transmembrane</keyword>
<evidence type="ECO:0000256" key="4">
    <source>
        <dbReference type="ARBA" id="ARBA00022475"/>
    </source>
</evidence>
<evidence type="ECO:0000313" key="14">
    <source>
        <dbReference type="EMBL" id="CAH2029986.1"/>
    </source>
</evidence>
<dbReference type="NCBIfam" id="TIGR00206">
    <property type="entry name" value="fliF"/>
    <property type="match status" value="1"/>
</dbReference>
<dbReference type="PIRSF" id="PIRSF004862">
    <property type="entry name" value="FliF"/>
    <property type="match status" value="1"/>
</dbReference>
<keyword evidence="14" id="KW-0282">Flagellum</keyword>
<feature type="region of interest" description="Disordered" evidence="10">
    <location>
        <begin position="285"/>
        <end position="334"/>
    </location>
</feature>
<evidence type="ECO:0000256" key="9">
    <source>
        <dbReference type="PIRNR" id="PIRNR004862"/>
    </source>
</evidence>
<evidence type="ECO:0000256" key="1">
    <source>
        <dbReference type="ARBA" id="ARBA00004117"/>
    </source>
</evidence>
<dbReference type="PANTHER" id="PTHR30046">
    <property type="entry name" value="FLAGELLAR M-RING PROTEIN"/>
    <property type="match status" value="1"/>
</dbReference>
<dbReference type="RefSeq" id="WP_305730960.1">
    <property type="nucleotide sequence ID" value="NZ_OW150024.1"/>
</dbReference>
<feature type="transmembrane region" description="Helical" evidence="11">
    <location>
        <begin position="21"/>
        <end position="41"/>
    </location>
</feature>
<keyword evidence="8 9" id="KW-0975">Bacterial flagellum</keyword>
<evidence type="ECO:0000256" key="11">
    <source>
        <dbReference type="SAM" id="Phobius"/>
    </source>
</evidence>
<feature type="compositionally biased region" description="Polar residues" evidence="10">
    <location>
        <begin position="299"/>
        <end position="330"/>
    </location>
</feature>
<reference evidence="14 15" key="1">
    <citation type="submission" date="2022-03" db="EMBL/GenBank/DDBJ databases">
        <authorList>
            <person name="Koch H."/>
        </authorList>
    </citation>
    <scope>NUCLEOTIDE SEQUENCE [LARGE SCALE GENOMIC DNA]</scope>
    <source>
        <strain evidence="14 15">G1</strain>
    </source>
</reference>
<sequence>MPEGLKRIAEPFLALSPGRRLLVVAVVAISIVAFGALIMVANRTDYRPLFTNLTSEDAGEIVKKLKDAKTPYTIMPDGKGIMVPSDRVHELRLSLASEGLPQGGGVGFEIFDRKNFGMTEFVQKLNYQRALQGELARTISQISGVEQARVHLVIPEKTLFKESEKPPTASIVLKLKGSRSLKENEVQGIMHLVAASIEGMNSENVTVLDSKGKILSKGGAAMADATAKATSAMQEMQRAYERNLEERLQTLLDPVVGGGKSVARVAATFDFKRVERVEEKFDPESIAVRSEQRTEEKSSSSSGAVATPGVQTNLGRNTQAGGAANDNNNSKNDETLNYEVSRSTARIIEPVGALGKVSVAILVDGKYEAAPVAKDGKAAAPKYIPRSPEELQKIEALVKGAIGFNPERGDQLSIQNIPFQDPGDAAGTAVSPQWWTNPFFLTLAKNLVIGLGFVALMLLVIKPLLNTLRAARPPRLDILESITPEVQEKMSASERAQLAMHMAEQQDLIEKAKANPYQVAQILQNWIREES</sequence>
<evidence type="ECO:0000256" key="10">
    <source>
        <dbReference type="SAM" id="MobiDB-lite"/>
    </source>
</evidence>
<dbReference type="Gene3D" id="3.30.300.30">
    <property type="match status" value="1"/>
</dbReference>
<keyword evidence="15" id="KW-1185">Reference proteome</keyword>